<accession>A0AAV5TB32</accession>
<protein>
    <submittedName>
        <fullName evidence="2">Uncharacterized protein</fullName>
    </submittedName>
</protein>
<evidence type="ECO:0000313" key="2">
    <source>
        <dbReference type="EMBL" id="GMS89889.1"/>
    </source>
</evidence>
<comment type="caution">
    <text evidence="2">The sequence shown here is derived from an EMBL/GenBank/DDBJ whole genome shotgun (WGS) entry which is preliminary data.</text>
</comment>
<dbReference type="Proteomes" id="UP001432027">
    <property type="component" value="Unassembled WGS sequence"/>
</dbReference>
<feature type="compositionally biased region" description="Low complexity" evidence="1">
    <location>
        <begin position="156"/>
        <end position="175"/>
    </location>
</feature>
<dbReference type="AlphaFoldDB" id="A0AAV5TB32"/>
<feature type="non-terminal residue" evidence="2">
    <location>
        <position position="175"/>
    </location>
</feature>
<evidence type="ECO:0000313" key="3">
    <source>
        <dbReference type="Proteomes" id="UP001432027"/>
    </source>
</evidence>
<name>A0AAV5TB32_9BILA</name>
<feature type="compositionally biased region" description="Polar residues" evidence="1">
    <location>
        <begin position="124"/>
        <end position="138"/>
    </location>
</feature>
<reference evidence="2" key="1">
    <citation type="submission" date="2023-10" db="EMBL/GenBank/DDBJ databases">
        <title>Genome assembly of Pristionchus species.</title>
        <authorList>
            <person name="Yoshida K."/>
            <person name="Sommer R.J."/>
        </authorList>
    </citation>
    <scope>NUCLEOTIDE SEQUENCE</scope>
    <source>
        <strain evidence="2">RS0144</strain>
    </source>
</reference>
<feature type="region of interest" description="Disordered" evidence="1">
    <location>
        <begin position="124"/>
        <end position="175"/>
    </location>
</feature>
<feature type="non-terminal residue" evidence="2">
    <location>
        <position position="1"/>
    </location>
</feature>
<organism evidence="2 3">
    <name type="scientific">Pristionchus entomophagus</name>
    <dbReference type="NCBI Taxonomy" id="358040"/>
    <lineage>
        <taxon>Eukaryota</taxon>
        <taxon>Metazoa</taxon>
        <taxon>Ecdysozoa</taxon>
        <taxon>Nematoda</taxon>
        <taxon>Chromadorea</taxon>
        <taxon>Rhabditida</taxon>
        <taxon>Rhabditina</taxon>
        <taxon>Diplogasteromorpha</taxon>
        <taxon>Diplogasteroidea</taxon>
        <taxon>Neodiplogasteridae</taxon>
        <taxon>Pristionchus</taxon>
    </lineage>
</organism>
<evidence type="ECO:0000256" key="1">
    <source>
        <dbReference type="SAM" id="MobiDB-lite"/>
    </source>
</evidence>
<proteinExistence type="predicted"/>
<keyword evidence="3" id="KW-1185">Reference proteome</keyword>
<sequence length="175" mass="18510">QPLKCQNYEQVVNGGTTEPRGTATSVACANDEICVLSVKREGTVVTVYQNCDKLIGAVDQCILSPERAVLCGCKEMNCNQPSVFVLRTARMQSLLEELMTIGVSFDLPNSFSLAVSAMTTTQPIDNHSGSSVIATTRSGPEPAAVTEKPGSEDRSSSSQDGDSSNNQSISSSLLT</sequence>
<gene>
    <name evidence="2" type="ORF">PENTCL1PPCAC_12064</name>
</gene>
<dbReference type="EMBL" id="BTSX01000003">
    <property type="protein sequence ID" value="GMS89889.1"/>
    <property type="molecule type" value="Genomic_DNA"/>
</dbReference>